<evidence type="ECO:0000313" key="2">
    <source>
        <dbReference type="Proteomes" id="UP000254701"/>
    </source>
</evidence>
<accession>A0A381IKQ5</accession>
<dbReference type="RefSeq" id="WP_115734194.1">
    <property type="nucleotide sequence ID" value="NZ_BAAAVY010000001.1"/>
</dbReference>
<evidence type="ECO:0000313" key="1">
    <source>
        <dbReference type="EMBL" id="SUY28531.1"/>
    </source>
</evidence>
<reference evidence="1 2" key="1">
    <citation type="submission" date="2018-06" db="EMBL/GenBank/DDBJ databases">
        <authorList>
            <consortium name="Pathogen Informatics"/>
            <person name="Doyle S."/>
        </authorList>
    </citation>
    <scope>NUCLEOTIDE SEQUENCE [LARGE SCALE GENOMIC DNA]</scope>
    <source>
        <strain evidence="1 2">NCTC10684</strain>
    </source>
</reference>
<organism evidence="1 2">
    <name type="scientific">Aminobacter aminovorans</name>
    <name type="common">Chelatobacter heintzii</name>
    <dbReference type="NCBI Taxonomy" id="83263"/>
    <lineage>
        <taxon>Bacteria</taxon>
        <taxon>Pseudomonadati</taxon>
        <taxon>Pseudomonadota</taxon>
        <taxon>Alphaproteobacteria</taxon>
        <taxon>Hyphomicrobiales</taxon>
        <taxon>Phyllobacteriaceae</taxon>
        <taxon>Aminobacter</taxon>
    </lineage>
</organism>
<dbReference type="OrthoDB" id="7852436at2"/>
<protein>
    <submittedName>
        <fullName evidence="1">Uncharacterized protein</fullName>
    </submittedName>
</protein>
<gene>
    <name evidence="1" type="ORF">NCTC10684_05188</name>
</gene>
<proteinExistence type="predicted"/>
<dbReference type="EMBL" id="UFSM01000002">
    <property type="protein sequence ID" value="SUY28531.1"/>
    <property type="molecule type" value="Genomic_DNA"/>
</dbReference>
<sequence>MSVSQLHQILRVMPREMRMMSERILSMTGQPKGFFLSVQDVPMYSQKLGLGGFALLESRFDALCNACVGEIAIASEDKAKLWLDGRGQHAWFVLPAAIDLLGELVARFGKAELVVADAIDPEELKIAEAFAQRNGLSVYVTIASDVTLKACGRVLTGDVRHDDPLLWSVLESGLPVQAELWWRIYALAKKALAADSVVSRRHAGPMIVNQDGTVIGRKDNDDETDVSFLIAPRTETQTESTNS</sequence>
<dbReference type="AlphaFoldDB" id="A0A381IKQ5"/>
<name>A0A381IKQ5_AMIAI</name>
<dbReference type="Proteomes" id="UP000254701">
    <property type="component" value="Unassembled WGS sequence"/>
</dbReference>